<dbReference type="GO" id="GO:0008233">
    <property type="term" value="F:peptidase activity"/>
    <property type="evidence" value="ECO:0007669"/>
    <property type="project" value="UniProtKB-KW"/>
</dbReference>
<dbReference type="GO" id="GO:0006508">
    <property type="term" value="P:proteolysis"/>
    <property type="evidence" value="ECO:0007669"/>
    <property type="project" value="UniProtKB-KW"/>
</dbReference>
<reference evidence="9 10" key="1">
    <citation type="submission" date="2024-06" db="EMBL/GenBank/DDBJ databases">
        <title>Genomic Encyclopedia of Type Strains, Phase IV (KMG-IV): sequencing the most valuable type-strain genomes for metagenomic binning, comparative biology and taxonomic classification.</title>
        <authorList>
            <person name="Goeker M."/>
        </authorList>
    </citation>
    <scope>NUCLEOTIDE SEQUENCE [LARGE SCALE GENOMIC DNA]</scope>
    <source>
        <strain evidence="9 10">DSM 29388</strain>
    </source>
</reference>
<dbReference type="NCBIfam" id="TIGR00706">
    <property type="entry name" value="SppA_dom"/>
    <property type="match status" value="1"/>
</dbReference>
<evidence type="ECO:0000313" key="9">
    <source>
        <dbReference type="EMBL" id="MET3730890.1"/>
    </source>
</evidence>
<keyword evidence="7" id="KW-1133">Transmembrane helix</keyword>
<evidence type="ECO:0000256" key="1">
    <source>
        <dbReference type="ARBA" id="ARBA00004370"/>
    </source>
</evidence>
<dbReference type="CDD" id="cd07023">
    <property type="entry name" value="S49_Sppa_N_C"/>
    <property type="match status" value="1"/>
</dbReference>
<evidence type="ECO:0000259" key="8">
    <source>
        <dbReference type="Pfam" id="PF01343"/>
    </source>
</evidence>
<dbReference type="SUPFAM" id="SSF52096">
    <property type="entry name" value="ClpP/crotonase"/>
    <property type="match status" value="2"/>
</dbReference>
<keyword evidence="6 7" id="KW-0472">Membrane</keyword>
<comment type="caution">
    <text evidence="9">The sequence shown here is derived from an EMBL/GenBank/DDBJ whole genome shotgun (WGS) entry which is preliminary data.</text>
</comment>
<dbReference type="InterPro" id="IPR047272">
    <property type="entry name" value="S49_SppA_C"/>
</dbReference>
<dbReference type="InterPro" id="IPR004635">
    <property type="entry name" value="Pept_S49_SppA"/>
</dbReference>
<dbReference type="Gene3D" id="6.20.330.10">
    <property type="match status" value="1"/>
</dbReference>
<dbReference type="NCBIfam" id="TIGR00705">
    <property type="entry name" value="SppA_67K"/>
    <property type="match status" value="1"/>
</dbReference>
<evidence type="ECO:0000256" key="2">
    <source>
        <dbReference type="ARBA" id="ARBA00008683"/>
    </source>
</evidence>
<name>A0ABV2LQN5_9FLAO</name>
<dbReference type="InterPro" id="IPR047217">
    <property type="entry name" value="S49_SppA_67K_type_N"/>
</dbReference>
<protein>
    <submittedName>
        <fullName evidence="9">Protease-4</fullName>
        <ecNumber evidence="9">3.4.21.-</ecNumber>
    </submittedName>
</protein>
<dbReference type="PANTHER" id="PTHR33209:SF1">
    <property type="entry name" value="PEPTIDASE S49 DOMAIN-CONTAINING PROTEIN"/>
    <property type="match status" value="1"/>
</dbReference>
<evidence type="ECO:0000256" key="4">
    <source>
        <dbReference type="ARBA" id="ARBA00022801"/>
    </source>
</evidence>
<comment type="subcellular location">
    <subcellularLocation>
        <location evidence="1">Membrane</location>
    </subcellularLocation>
</comment>
<dbReference type="EC" id="3.4.21.-" evidence="9"/>
<keyword evidence="10" id="KW-1185">Reference proteome</keyword>
<keyword evidence="7" id="KW-0812">Transmembrane</keyword>
<organism evidence="9 10">
    <name type="scientific">Moheibacter stercoris</name>
    <dbReference type="NCBI Taxonomy" id="1628251"/>
    <lineage>
        <taxon>Bacteria</taxon>
        <taxon>Pseudomonadati</taxon>
        <taxon>Bacteroidota</taxon>
        <taxon>Flavobacteriia</taxon>
        <taxon>Flavobacteriales</taxon>
        <taxon>Weeksellaceae</taxon>
        <taxon>Moheibacter</taxon>
    </lineage>
</organism>
<dbReference type="EMBL" id="JBEPMO010000002">
    <property type="protein sequence ID" value="MET3730890.1"/>
    <property type="molecule type" value="Genomic_DNA"/>
</dbReference>
<evidence type="ECO:0000256" key="3">
    <source>
        <dbReference type="ARBA" id="ARBA00022670"/>
    </source>
</evidence>
<evidence type="ECO:0000256" key="6">
    <source>
        <dbReference type="ARBA" id="ARBA00023136"/>
    </source>
</evidence>
<gene>
    <name evidence="9" type="ORF">ABID46_000449</name>
</gene>
<dbReference type="InterPro" id="IPR002142">
    <property type="entry name" value="Peptidase_S49"/>
</dbReference>
<feature type="domain" description="Peptidase S49" evidence="8">
    <location>
        <begin position="373"/>
        <end position="525"/>
    </location>
</feature>
<sequence>MKKFFGNVLAVILGNLLTFIFIGLVLGAFAMFSLAEGLFQDNGPKNGSVLEITFNSPIKESTMENESSLFGPAPGSEVYFRDIIQSIQAAKEDDKIKGISLKVNSFMGGFSQLSDVRNALLDFKKSGKFIYAYSHNSDQGGYAINSVADSIFQNPLGMVLVQGLSAEVMFYKNLGEKYGIDFQVIRHGAYKSAVEPYMREDLSPENREQLTELLNEIWNNLASDIAQSRKISPEAFKISVDSLHSFNPQKALANKFVDKIVHEGEYDQMIADKLGLEINEKKSFYDELKKYSISLEKYANQIKPQTGRDQIAVVYASGTIMPGESFSGIQSEVYKKTIRDLQENDKVKAVVLRVNSPGGSADASEEILYELRQLRKLKPIIVSFGDVAASGGYYIAMEADEIYTSPNTITGSIGVLGMIPSVKKLINNVGLTTDYVKTNENSEFLRTIFTPMSNTQMEVMTEMTESVYKQFVNHVANARKMSFEEVDAVGGGRVWTGNQAKKIGLVDQIGTLEDAILAAAKRAELDKYAVTSHPYRKGGFEEFMEQFQGVKAEAIIKEEIGAENYSIYQDLKAMKETKGIQLRMPYDIKFL</sequence>
<dbReference type="RefSeq" id="WP_354506583.1">
    <property type="nucleotide sequence ID" value="NZ_JBEPMO010000002.1"/>
</dbReference>
<dbReference type="Pfam" id="PF01343">
    <property type="entry name" value="Peptidase_S49"/>
    <property type="match status" value="2"/>
</dbReference>
<keyword evidence="3 9" id="KW-0645">Protease</keyword>
<dbReference type="CDD" id="cd07018">
    <property type="entry name" value="S49_SppA_67K_type"/>
    <property type="match status" value="1"/>
</dbReference>
<comment type="similarity">
    <text evidence="2">Belongs to the peptidase S49 family.</text>
</comment>
<evidence type="ECO:0000256" key="5">
    <source>
        <dbReference type="ARBA" id="ARBA00022825"/>
    </source>
</evidence>
<dbReference type="Gene3D" id="3.90.226.10">
    <property type="entry name" value="2-enoyl-CoA Hydratase, Chain A, domain 1"/>
    <property type="match status" value="2"/>
</dbReference>
<dbReference type="PANTHER" id="PTHR33209">
    <property type="entry name" value="PROTEASE 4"/>
    <property type="match status" value="1"/>
</dbReference>
<accession>A0ABV2LQN5</accession>
<feature type="transmembrane region" description="Helical" evidence="7">
    <location>
        <begin position="7"/>
        <end position="32"/>
    </location>
</feature>
<dbReference type="InterPro" id="IPR029045">
    <property type="entry name" value="ClpP/crotonase-like_dom_sf"/>
</dbReference>
<evidence type="ECO:0000256" key="7">
    <source>
        <dbReference type="SAM" id="Phobius"/>
    </source>
</evidence>
<keyword evidence="5" id="KW-0720">Serine protease</keyword>
<feature type="domain" description="Peptidase S49" evidence="8">
    <location>
        <begin position="123"/>
        <end position="264"/>
    </location>
</feature>
<keyword evidence="4 9" id="KW-0378">Hydrolase</keyword>
<evidence type="ECO:0000313" key="10">
    <source>
        <dbReference type="Proteomes" id="UP001549146"/>
    </source>
</evidence>
<dbReference type="InterPro" id="IPR004634">
    <property type="entry name" value="Pept_S49_pIV"/>
</dbReference>
<proteinExistence type="inferred from homology"/>
<dbReference type="Proteomes" id="UP001549146">
    <property type="component" value="Unassembled WGS sequence"/>
</dbReference>
<dbReference type="PIRSF" id="PIRSF001217">
    <property type="entry name" value="Protease_4_SppA"/>
    <property type="match status" value="1"/>
</dbReference>